<feature type="domain" description="C3H1-type" evidence="3">
    <location>
        <begin position="113"/>
        <end position="141"/>
    </location>
</feature>
<feature type="compositionally biased region" description="Low complexity" evidence="2">
    <location>
        <begin position="185"/>
        <end position="194"/>
    </location>
</feature>
<dbReference type="PROSITE" id="PS50103">
    <property type="entry name" value="ZF_C3H1"/>
    <property type="match status" value="1"/>
</dbReference>
<dbReference type="EMBL" id="HBGA01036072">
    <property type="protein sequence ID" value="CAD9002090.1"/>
    <property type="molecule type" value="Transcribed_RNA"/>
</dbReference>
<evidence type="ECO:0000256" key="2">
    <source>
        <dbReference type="SAM" id="MobiDB-lite"/>
    </source>
</evidence>
<dbReference type="GO" id="GO:0008270">
    <property type="term" value="F:zinc ion binding"/>
    <property type="evidence" value="ECO:0007669"/>
    <property type="project" value="UniProtKB-KW"/>
</dbReference>
<keyword evidence="1" id="KW-0862">Zinc</keyword>
<feature type="zinc finger region" description="C3H1-type" evidence="1">
    <location>
        <begin position="113"/>
        <end position="141"/>
    </location>
</feature>
<evidence type="ECO:0000313" key="4">
    <source>
        <dbReference type="EMBL" id="CAD9002090.1"/>
    </source>
</evidence>
<reference evidence="4" key="1">
    <citation type="submission" date="2021-01" db="EMBL/GenBank/DDBJ databases">
        <authorList>
            <person name="Corre E."/>
            <person name="Pelletier E."/>
            <person name="Niang G."/>
            <person name="Scheremetjew M."/>
            <person name="Finn R."/>
            <person name="Kale V."/>
            <person name="Holt S."/>
            <person name="Cochrane G."/>
            <person name="Meng A."/>
            <person name="Brown T."/>
            <person name="Cohen L."/>
        </authorList>
    </citation>
    <scope>NUCLEOTIDE SEQUENCE</scope>
    <source>
        <strain evidence="4">NIES-381</strain>
    </source>
</reference>
<keyword evidence="1" id="KW-0479">Metal-binding</keyword>
<gene>
    <name evidence="4" type="ORF">EGYM00392_LOCUS13173</name>
</gene>
<sequence length="279" mass="30632">MTTEDSKKRELEDGSTDVEAKRQKCWWSLAKSELYNLREVVRRLNHVSVSQIPEGMFAAANLNEEYCRSQPDLHVKKMVEKKISLVAADLAQSHPCLTQSPGCPNPSACNFKDVPSYTCMWFLLGECAKDASDCPYEHLYPNGKYLVSRLRPGGSKFKSSMGRQAGQVAAATIVTMDAPGNQYGSRASAASAPAGDVPRPRGAYTSLPPPVADEPPAYQHRAPPAYNASRVASNSPQKKEAPLPLGLKCTVVVWKTNYQEFLENLKLDLLDNIMQLGEG</sequence>
<protein>
    <recommendedName>
        <fullName evidence="3">C3H1-type domain-containing protein</fullName>
    </recommendedName>
</protein>
<accession>A0A7S1I5Z2</accession>
<organism evidence="4">
    <name type="scientific">Eutreptiella gymnastica</name>
    <dbReference type="NCBI Taxonomy" id="73025"/>
    <lineage>
        <taxon>Eukaryota</taxon>
        <taxon>Discoba</taxon>
        <taxon>Euglenozoa</taxon>
        <taxon>Euglenida</taxon>
        <taxon>Spirocuta</taxon>
        <taxon>Euglenophyceae</taxon>
        <taxon>Eutreptiales</taxon>
        <taxon>Eutreptiaceae</taxon>
        <taxon>Eutreptiella</taxon>
    </lineage>
</organism>
<feature type="region of interest" description="Disordered" evidence="2">
    <location>
        <begin position="184"/>
        <end position="205"/>
    </location>
</feature>
<dbReference type="InterPro" id="IPR000571">
    <property type="entry name" value="Znf_CCCH"/>
</dbReference>
<dbReference type="AlphaFoldDB" id="A0A7S1I5Z2"/>
<keyword evidence="1" id="KW-0863">Zinc-finger</keyword>
<proteinExistence type="predicted"/>
<evidence type="ECO:0000259" key="3">
    <source>
        <dbReference type="PROSITE" id="PS50103"/>
    </source>
</evidence>
<name>A0A7S1I5Z2_9EUGL</name>
<evidence type="ECO:0000256" key="1">
    <source>
        <dbReference type="PROSITE-ProRule" id="PRU00723"/>
    </source>
</evidence>